<dbReference type="EMBL" id="UOFT01000036">
    <property type="protein sequence ID" value="VAW94300.1"/>
    <property type="molecule type" value="Genomic_DNA"/>
</dbReference>
<dbReference type="AlphaFoldDB" id="A0A3B0ZYH5"/>
<protein>
    <submittedName>
        <fullName evidence="1">Uncharacterized protein</fullName>
    </submittedName>
</protein>
<proteinExistence type="predicted"/>
<accession>A0A3B0ZYH5</accession>
<gene>
    <name evidence="1" type="ORF">MNBD_GAMMA23-2235</name>
</gene>
<name>A0A3B0ZYH5_9ZZZZ</name>
<reference evidence="1" key="1">
    <citation type="submission" date="2018-06" db="EMBL/GenBank/DDBJ databases">
        <authorList>
            <person name="Zhirakovskaya E."/>
        </authorList>
    </citation>
    <scope>NUCLEOTIDE SEQUENCE</scope>
</reference>
<organism evidence="1">
    <name type="scientific">hydrothermal vent metagenome</name>
    <dbReference type="NCBI Taxonomy" id="652676"/>
    <lineage>
        <taxon>unclassified sequences</taxon>
        <taxon>metagenomes</taxon>
        <taxon>ecological metagenomes</taxon>
    </lineage>
</organism>
<evidence type="ECO:0000313" key="1">
    <source>
        <dbReference type="EMBL" id="VAW94300.1"/>
    </source>
</evidence>
<sequence length="267" mass="28711">MKNIILTTGLLLGLSTAAFAASVTIPNTFTAGSPAVAADVNANFSAVKTAVDDNDARISALPSTAVYDYRNYLPTATSMTYNVTGSGACGDTEIRSYVRTSSGTSTDVESTWRETSSGTLCKHRVFRITNTPTERLLKERDNYDTVTGLRTNTYRLDEPITVRTSTMTQGSTFTDASRSYTIPTAGTEVLSGTHVNIATASIETQTVVVPLGSYNNCLKIHENRASNNFGGSNMNRVYWFCQGVGMVKLISNNNGSYKVLELSATTP</sequence>
<dbReference type="Gene3D" id="2.40.360.20">
    <property type="match status" value="1"/>
</dbReference>